<accession>A0A3B4FUU8</accession>
<evidence type="ECO:0000313" key="3">
    <source>
        <dbReference type="Ensembl" id="ENSPNYP00000013081.1"/>
    </source>
</evidence>
<feature type="region of interest" description="Disordered" evidence="2">
    <location>
        <begin position="39"/>
        <end position="72"/>
    </location>
</feature>
<dbReference type="Ensembl" id="ENSPNYT00000013402.1">
    <property type="protein sequence ID" value="ENSPNYP00000013081.1"/>
    <property type="gene ID" value="ENSPNYG00000009907.1"/>
</dbReference>
<evidence type="ECO:0000256" key="1">
    <source>
        <dbReference type="ARBA" id="ARBA00010560"/>
    </source>
</evidence>
<reference evidence="3" key="1">
    <citation type="submission" date="2023-09" db="UniProtKB">
        <authorList>
            <consortium name="Ensembl"/>
        </authorList>
    </citation>
    <scope>IDENTIFICATION</scope>
</reference>
<comment type="similarity">
    <text evidence="1">Belongs to the round spermatid basic protein 1 family.</text>
</comment>
<evidence type="ECO:0000256" key="2">
    <source>
        <dbReference type="SAM" id="MobiDB-lite"/>
    </source>
</evidence>
<organism evidence="3">
    <name type="scientific">Pundamilia nyererei</name>
    <dbReference type="NCBI Taxonomy" id="303518"/>
    <lineage>
        <taxon>Eukaryota</taxon>
        <taxon>Metazoa</taxon>
        <taxon>Chordata</taxon>
        <taxon>Craniata</taxon>
        <taxon>Vertebrata</taxon>
        <taxon>Euteleostomi</taxon>
        <taxon>Actinopterygii</taxon>
        <taxon>Neopterygii</taxon>
        <taxon>Teleostei</taxon>
        <taxon>Neoteleostei</taxon>
        <taxon>Acanthomorphata</taxon>
        <taxon>Ovalentaria</taxon>
        <taxon>Cichlomorphae</taxon>
        <taxon>Cichliformes</taxon>
        <taxon>Cichlidae</taxon>
        <taxon>African cichlids</taxon>
        <taxon>Pseudocrenilabrinae</taxon>
        <taxon>Haplochromini</taxon>
        <taxon>Pundamilia</taxon>
    </lineage>
</organism>
<dbReference type="InterPro" id="IPR026306">
    <property type="entry name" value="RSBN1/Dpy-2/CEP530"/>
</dbReference>
<dbReference type="AlphaFoldDB" id="A0A3B4FUU8"/>
<name>A0A3B4FUU8_9CICH</name>
<protein>
    <submittedName>
        <fullName evidence="3">Round spermatid basic protein 1 like</fullName>
    </submittedName>
</protein>
<dbReference type="PANTHER" id="PTHR13354:SF9">
    <property type="entry name" value="LYSINE-SPECIFIC DEMETHYLASE RSBN1L"/>
    <property type="match status" value="1"/>
</dbReference>
<dbReference type="GO" id="GO:0005634">
    <property type="term" value="C:nucleus"/>
    <property type="evidence" value="ECO:0007669"/>
    <property type="project" value="InterPro"/>
</dbReference>
<dbReference type="PANTHER" id="PTHR13354">
    <property type="entry name" value="ROUND SPERMATID BASIC PROTEIN 1"/>
    <property type="match status" value="1"/>
</dbReference>
<dbReference type="GeneTree" id="ENSGT00390000001969"/>
<proteinExistence type="inferred from homology"/>
<gene>
    <name evidence="3" type="primary">RSBN1L</name>
</gene>
<sequence length="436" mass="49055">VKKKKKKKHKEGEKHKHVKMYHRSCQTICAGLSHLPPSSPSKSHLNSLHNSLNSPLSSTTSPLSSPTKHQPQCSYPGMADLEFASYIHVENQPNGGALVAHAYTSQLSSLSVDQRERFAQEFVTLVFSEDASQAARYVMGIVHGEAKYLPDFLDYFSTKFPSAPVKMEIIGKKDIETTTMANFYSQVKKTYSHGTYRAGAMRQISLVGAVDEEVGNYFPEFLSMLEESPFLKRTLPWGTFSKTQTVWARCVFLLFHSAFSLSSANEVKNLLQSLPRTSEPREMLFEDRTRAHADHIGQGFERQTTAAVGVLKAVCSVESLVSSHVVCFHAGDFPYVVQRLQLDLHEPPLSQCVQWVDDAKLNQLRREGIRYARIRLCHDDIYFIPRNVVHQFKTVSAVCSLAWHVRLLQYHKGEGFVNKLDPGPPEVSGKRIQGTS</sequence>
<feature type="compositionally biased region" description="Low complexity" evidence="2">
    <location>
        <begin position="39"/>
        <end position="68"/>
    </location>
</feature>